<sequence>MMRATTATTPAVSCRALGVPLGEGAARREVLRGVDLEFAATGWTAVVGPNGAGKSTLLRCLAGLLPTFTGEVRLQGRPISDWPLRERARRLAWLAQQGEASGELTVRDVVHLGRLPHLGLLGRPNAHDEAIVQQAMADTECADWQHRRLTELSGGERQRVLLARALAVDAPVLLLDEPTTHLDAPHQVALVRLLKRRSREDCVISVLHDLPLALAADRLVVLAQGRVRAQGRSDDPAVHAELEAVFGGAIRILSVDGRWVAVPHL</sequence>
<evidence type="ECO:0000259" key="8">
    <source>
        <dbReference type="PROSITE" id="PS50893"/>
    </source>
</evidence>
<dbReference type="STRING" id="395495.Lcho_2662"/>
<dbReference type="PANTHER" id="PTHR42794:SF1">
    <property type="entry name" value="HEMIN IMPORT ATP-BINDING PROTEIN HMUV"/>
    <property type="match status" value="1"/>
</dbReference>
<protein>
    <submittedName>
        <fullName evidence="9">ABC transporter-related protein</fullName>
    </submittedName>
</protein>
<gene>
    <name evidence="9" type="ordered locus">Lcho_2662</name>
</gene>
<dbReference type="HOGENOM" id="CLU_000604_1_11_4"/>
<evidence type="ECO:0000256" key="2">
    <source>
        <dbReference type="ARBA" id="ARBA00022448"/>
    </source>
</evidence>
<dbReference type="EMBL" id="CP001013">
    <property type="protein sequence ID" value="ACB34927.1"/>
    <property type="molecule type" value="Genomic_DNA"/>
</dbReference>
<dbReference type="InterPro" id="IPR003593">
    <property type="entry name" value="AAA+_ATPase"/>
</dbReference>
<dbReference type="PROSITE" id="PS50893">
    <property type="entry name" value="ABC_TRANSPORTER_2"/>
    <property type="match status" value="1"/>
</dbReference>
<proteinExistence type="inferred from homology"/>
<dbReference type="GO" id="GO:0005524">
    <property type="term" value="F:ATP binding"/>
    <property type="evidence" value="ECO:0007669"/>
    <property type="project" value="UniProtKB-KW"/>
</dbReference>
<evidence type="ECO:0000256" key="3">
    <source>
        <dbReference type="ARBA" id="ARBA00022475"/>
    </source>
</evidence>
<dbReference type="FunFam" id="3.40.50.300:FF:000134">
    <property type="entry name" value="Iron-enterobactin ABC transporter ATP-binding protein"/>
    <property type="match status" value="1"/>
</dbReference>
<dbReference type="RefSeq" id="WP_012347683.1">
    <property type="nucleotide sequence ID" value="NC_010524.1"/>
</dbReference>
<evidence type="ECO:0000256" key="5">
    <source>
        <dbReference type="ARBA" id="ARBA00022840"/>
    </source>
</evidence>
<keyword evidence="3" id="KW-0472">Membrane</keyword>
<dbReference type="Pfam" id="PF00005">
    <property type="entry name" value="ABC_tran"/>
    <property type="match status" value="1"/>
</dbReference>
<keyword evidence="2" id="KW-0813">Transport</keyword>
<evidence type="ECO:0000256" key="4">
    <source>
        <dbReference type="ARBA" id="ARBA00022741"/>
    </source>
</evidence>
<keyword evidence="10" id="KW-1185">Reference proteome</keyword>
<dbReference type="PROSITE" id="PS00211">
    <property type="entry name" value="ABC_TRANSPORTER_1"/>
    <property type="match status" value="1"/>
</dbReference>
<dbReference type="SMART" id="SM00382">
    <property type="entry name" value="AAA"/>
    <property type="match status" value="1"/>
</dbReference>
<feature type="domain" description="ABC transporter" evidence="8">
    <location>
        <begin position="14"/>
        <end position="249"/>
    </location>
</feature>
<keyword evidence="6" id="KW-1278">Translocase</keyword>
<accession>B1Y857</accession>
<dbReference type="PANTHER" id="PTHR42794">
    <property type="entry name" value="HEMIN IMPORT ATP-BINDING PROTEIN HMUV"/>
    <property type="match status" value="1"/>
</dbReference>
<dbReference type="Proteomes" id="UP000001693">
    <property type="component" value="Chromosome"/>
</dbReference>
<evidence type="ECO:0000256" key="1">
    <source>
        <dbReference type="ARBA" id="ARBA00005417"/>
    </source>
</evidence>
<dbReference type="InterPro" id="IPR027417">
    <property type="entry name" value="P-loop_NTPase"/>
</dbReference>
<evidence type="ECO:0000256" key="6">
    <source>
        <dbReference type="ARBA" id="ARBA00022967"/>
    </source>
</evidence>
<comment type="similarity">
    <text evidence="1">Belongs to the ABC transporter superfamily.</text>
</comment>
<dbReference type="Gene3D" id="3.40.50.300">
    <property type="entry name" value="P-loop containing nucleotide triphosphate hydrolases"/>
    <property type="match status" value="1"/>
</dbReference>
<keyword evidence="5" id="KW-0067">ATP-binding</keyword>
<dbReference type="SUPFAM" id="SSF52540">
    <property type="entry name" value="P-loop containing nucleoside triphosphate hydrolases"/>
    <property type="match status" value="1"/>
</dbReference>
<dbReference type="eggNOG" id="COG1120">
    <property type="taxonomic scope" value="Bacteria"/>
</dbReference>
<keyword evidence="4" id="KW-0547">Nucleotide-binding</keyword>
<evidence type="ECO:0000313" key="9">
    <source>
        <dbReference type="EMBL" id="ACB34927.1"/>
    </source>
</evidence>
<comment type="function">
    <text evidence="7">Part of the ABC transporter complex HmuTUV involved in hemin import. Responsible for energy coupling to the transport system.</text>
</comment>
<keyword evidence="3" id="KW-1003">Cell membrane</keyword>
<organism evidence="9 10">
    <name type="scientific">Leptothrix cholodnii (strain ATCC 51168 / LMG 8142 / SP-6)</name>
    <name type="common">Leptothrix discophora (strain SP-6)</name>
    <dbReference type="NCBI Taxonomy" id="395495"/>
    <lineage>
        <taxon>Bacteria</taxon>
        <taxon>Pseudomonadati</taxon>
        <taxon>Pseudomonadota</taxon>
        <taxon>Betaproteobacteria</taxon>
        <taxon>Burkholderiales</taxon>
        <taxon>Sphaerotilaceae</taxon>
        <taxon>Leptothrix</taxon>
    </lineage>
</organism>
<dbReference type="KEGG" id="lch:Lcho_2662"/>
<dbReference type="InterPro" id="IPR017871">
    <property type="entry name" value="ABC_transporter-like_CS"/>
</dbReference>
<name>B1Y857_LEPCP</name>
<evidence type="ECO:0000256" key="7">
    <source>
        <dbReference type="ARBA" id="ARBA00037066"/>
    </source>
</evidence>
<evidence type="ECO:0000313" key="10">
    <source>
        <dbReference type="Proteomes" id="UP000001693"/>
    </source>
</evidence>
<dbReference type="AlphaFoldDB" id="B1Y857"/>
<reference evidence="9 10" key="1">
    <citation type="submission" date="2008-03" db="EMBL/GenBank/DDBJ databases">
        <title>Complete sequence of Leptothrix cholodnii SP-6.</title>
        <authorList>
            <consortium name="US DOE Joint Genome Institute"/>
            <person name="Copeland A."/>
            <person name="Lucas S."/>
            <person name="Lapidus A."/>
            <person name="Glavina del Rio T."/>
            <person name="Dalin E."/>
            <person name="Tice H."/>
            <person name="Bruce D."/>
            <person name="Goodwin L."/>
            <person name="Pitluck S."/>
            <person name="Chertkov O."/>
            <person name="Brettin T."/>
            <person name="Detter J.C."/>
            <person name="Han C."/>
            <person name="Kuske C.R."/>
            <person name="Schmutz J."/>
            <person name="Larimer F."/>
            <person name="Land M."/>
            <person name="Hauser L."/>
            <person name="Kyrpides N."/>
            <person name="Lykidis A."/>
            <person name="Emerson D."/>
            <person name="Richardson P."/>
        </authorList>
    </citation>
    <scope>NUCLEOTIDE SEQUENCE [LARGE SCALE GENOMIC DNA]</scope>
    <source>
        <strain evidence="10">ATCC 51168 / LMG 8142 / SP-6</strain>
    </source>
</reference>
<dbReference type="InterPro" id="IPR003439">
    <property type="entry name" value="ABC_transporter-like_ATP-bd"/>
</dbReference>
<dbReference type="GO" id="GO:0016887">
    <property type="term" value="F:ATP hydrolysis activity"/>
    <property type="evidence" value="ECO:0007669"/>
    <property type="project" value="InterPro"/>
</dbReference>
<dbReference type="CDD" id="cd03214">
    <property type="entry name" value="ABC_Iron-Siderophores_B12_Hemin"/>
    <property type="match status" value="1"/>
</dbReference>